<dbReference type="Proteomes" id="UP000009022">
    <property type="component" value="Unassembled WGS sequence"/>
</dbReference>
<keyword evidence="2" id="KW-0732">Signal</keyword>
<dbReference type="RefSeq" id="XP_002116400.1">
    <property type="nucleotide sequence ID" value="XM_002116364.1"/>
</dbReference>
<dbReference type="GeneID" id="6757709"/>
<accession>B3S8B0</accession>
<proteinExistence type="predicted"/>
<evidence type="ECO:0000313" key="3">
    <source>
        <dbReference type="EMBL" id="EDV21070.1"/>
    </source>
</evidence>
<feature type="chain" id="PRO_5002798500" evidence="2">
    <location>
        <begin position="20"/>
        <end position="189"/>
    </location>
</feature>
<protein>
    <submittedName>
        <fullName evidence="3">Expressed protein</fullName>
    </submittedName>
</protein>
<dbReference type="PhylomeDB" id="B3S8B0"/>
<dbReference type="HOGENOM" id="CLU_1436156_0_0_1"/>
<evidence type="ECO:0000313" key="4">
    <source>
        <dbReference type="Proteomes" id="UP000009022"/>
    </source>
</evidence>
<feature type="region of interest" description="Disordered" evidence="1">
    <location>
        <begin position="110"/>
        <end position="152"/>
    </location>
</feature>
<name>B3S8B0_TRIAD</name>
<feature type="compositionally biased region" description="Basic and acidic residues" evidence="1">
    <location>
        <begin position="24"/>
        <end position="40"/>
    </location>
</feature>
<evidence type="ECO:0000256" key="2">
    <source>
        <dbReference type="SAM" id="SignalP"/>
    </source>
</evidence>
<gene>
    <name evidence="3" type="ORF">TRIADDRAFT_64280</name>
</gene>
<dbReference type="AlphaFoldDB" id="B3S8B0"/>
<keyword evidence="4" id="KW-1185">Reference proteome</keyword>
<dbReference type="KEGG" id="tad:TRIADDRAFT_64280"/>
<feature type="region of interest" description="Disordered" evidence="1">
    <location>
        <begin position="23"/>
        <end position="78"/>
    </location>
</feature>
<organism evidence="3 4">
    <name type="scientific">Trichoplax adhaerens</name>
    <name type="common">Trichoplax reptans</name>
    <dbReference type="NCBI Taxonomy" id="10228"/>
    <lineage>
        <taxon>Eukaryota</taxon>
        <taxon>Metazoa</taxon>
        <taxon>Placozoa</taxon>
        <taxon>Uniplacotomia</taxon>
        <taxon>Trichoplacea</taxon>
        <taxon>Trichoplacidae</taxon>
        <taxon>Trichoplax</taxon>
    </lineage>
</organism>
<dbReference type="InParanoid" id="B3S8B0"/>
<dbReference type="CTD" id="6757709"/>
<reference evidence="3 4" key="1">
    <citation type="journal article" date="2008" name="Nature">
        <title>The Trichoplax genome and the nature of placozoans.</title>
        <authorList>
            <person name="Srivastava M."/>
            <person name="Begovic E."/>
            <person name="Chapman J."/>
            <person name="Putnam N.H."/>
            <person name="Hellsten U."/>
            <person name="Kawashima T."/>
            <person name="Kuo A."/>
            <person name="Mitros T."/>
            <person name="Salamov A."/>
            <person name="Carpenter M.L."/>
            <person name="Signorovitch A.Y."/>
            <person name="Moreno M.A."/>
            <person name="Kamm K."/>
            <person name="Grimwood J."/>
            <person name="Schmutz J."/>
            <person name="Shapiro H."/>
            <person name="Grigoriev I.V."/>
            <person name="Buss L.W."/>
            <person name="Schierwater B."/>
            <person name="Dellaporta S.L."/>
            <person name="Rokhsar D.S."/>
        </authorList>
    </citation>
    <scope>NUCLEOTIDE SEQUENCE [LARGE SCALE GENOMIC DNA]</scope>
    <source>
        <strain evidence="3 4">Grell-BS-1999</strain>
    </source>
</reference>
<sequence>MRSIILICLLFLFAAKVNSESFDSDDKRDLFSDEHQRNNDENVVEDGASISRQFASENDEDNNEDQIPPLGKSFELPEHRRGKSFEFPEHRRGKSFEFPERRRGKSFELPERRRGKSFELPERRRGKSFELPERRRGKSFELPERRRGKSFEFPEHRRGKSFEFPLNVLFQFGNLFRDVLARREGEIKQ</sequence>
<evidence type="ECO:0000256" key="1">
    <source>
        <dbReference type="SAM" id="MobiDB-lite"/>
    </source>
</evidence>
<dbReference type="EMBL" id="DS985255">
    <property type="protein sequence ID" value="EDV21070.1"/>
    <property type="molecule type" value="Genomic_DNA"/>
</dbReference>
<feature type="signal peptide" evidence="2">
    <location>
        <begin position="1"/>
        <end position="19"/>
    </location>
</feature>